<proteinExistence type="predicted"/>
<comment type="caution">
    <text evidence="2">The sequence shown here is derived from an EMBL/GenBank/DDBJ whole genome shotgun (WGS) entry which is preliminary data.</text>
</comment>
<dbReference type="Pfam" id="PF09084">
    <property type="entry name" value="NMT1"/>
    <property type="match status" value="1"/>
</dbReference>
<dbReference type="Gene3D" id="3.40.190.10">
    <property type="entry name" value="Periplasmic binding protein-like II"/>
    <property type="match status" value="2"/>
</dbReference>
<evidence type="ECO:0000313" key="3">
    <source>
        <dbReference type="Proteomes" id="UP001597493"/>
    </source>
</evidence>
<dbReference type="PANTHER" id="PTHR30024">
    <property type="entry name" value="ALIPHATIC SULFONATES-BINDING PROTEIN-RELATED"/>
    <property type="match status" value="1"/>
</dbReference>
<dbReference type="InterPro" id="IPR015168">
    <property type="entry name" value="SsuA/THI5"/>
</dbReference>
<feature type="domain" description="SsuA/THI5-like" evidence="1">
    <location>
        <begin position="92"/>
        <end position="219"/>
    </location>
</feature>
<dbReference type="EMBL" id="JBHUMY010000007">
    <property type="protein sequence ID" value="MFD2660349.1"/>
    <property type="molecule type" value="Genomic_DNA"/>
</dbReference>
<keyword evidence="3" id="KW-1185">Reference proteome</keyword>
<sequence>MRNRRTPLHGPPGSPRGDACLPRRIRVFPLLLLACVLPVLLSGCALGAAAGQSGGSGRADDGTLVIGYKANGPLAAVKMLGAADRRLAALGVEASWRPYDDDASLARALLAGEADFGSVGDAAFAFAYAKEEGRPLYLWAVEPANPRAYAIIAKPESGIAGPADLQGRRVAYPPGSNEHYLLLAKLRQAGLSADDIAAAPMETKRLVRSFQEGEADAWAVSQPELSRLDPDEYRIVADGEGLAGNREIYVSAWGNDRKDALGALLEEIDVLSGWIETDIHKAAELLTTQTDLSHLEWLSVFDSKTYGSAPPLDGIVREQQELADALASLGARTESFDVRELLME</sequence>
<dbReference type="SUPFAM" id="SSF53850">
    <property type="entry name" value="Periplasmic binding protein-like II"/>
    <property type="match status" value="1"/>
</dbReference>
<organism evidence="2 3">
    <name type="scientific">Paenibacillus thailandensis</name>
    <dbReference type="NCBI Taxonomy" id="393250"/>
    <lineage>
        <taxon>Bacteria</taxon>
        <taxon>Bacillati</taxon>
        <taxon>Bacillota</taxon>
        <taxon>Bacilli</taxon>
        <taxon>Bacillales</taxon>
        <taxon>Paenibacillaceae</taxon>
        <taxon>Paenibacillus</taxon>
    </lineage>
</organism>
<dbReference type="RefSeq" id="WP_379271511.1">
    <property type="nucleotide sequence ID" value="NZ_JBHUGT010000046.1"/>
</dbReference>
<gene>
    <name evidence="2" type="ORF">ACFSW5_08685</name>
</gene>
<protein>
    <submittedName>
        <fullName evidence="2">ABC transporter substrate-binding protein</fullName>
    </submittedName>
</protein>
<evidence type="ECO:0000259" key="1">
    <source>
        <dbReference type="Pfam" id="PF09084"/>
    </source>
</evidence>
<evidence type="ECO:0000313" key="2">
    <source>
        <dbReference type="EMBL" id="MFD2660349.1"/>
    </source>
</evidence>
<dbReference type="Proteomes" id="UP001597493">
    <property type="component" value="Unassembled WGS sequence"/>
</dbReference>
<accession>A0ABW5QVF6</accession>
<name>A0ABW5QVF6_9BACL</name>
<dbReference type="PANTHER" id="PTHR30024:SF42">
    <property type="entry name" value="ALIPHATIC SULFONATES-BINDING PROTEIN-RELATED"/>
    <property type="match status" value="1"/>
</dbReference>
<reference evidence="3" key="1">
    <citation type="journal article" date="2019" name="Int. J. Syst. Evol. Microbiol.">
        <title>The Global Catalogue of Microorganisms (GCM) 10K type strain sequencing project: providing services to taxonomists for standard genome sequencing and annotation.</title>
        <authorList>
            <consortium name="The Broad Institute Genomics Platform"/>
            <consortium name="The Broad Institute Genome Sequencing Center for Infectious Disease"/>
            <person name="Wu L."/>
            <person name="Ma J."/>
        </authorList>
    </citation>
    <scope>NUCLEOTIDE SEQUENCE [LARGE SCALE GENOMIC DNA]</scope>
    <source>
        <strain evidence="3">TISTR 1827</strain>
    </source>
</reference>